<reference evidence="1 2" key="1">
    <citation type="submission" date="2023-06" db="EMBL/GenBank/DDBJ databases">
        <title>Roseiconus lacunae JC819 isolated from Gulf of Mannar region, Tamil Nadu.</title>
        <authorList>
            <person name="Pk S."/>
            <person name="Ch S."/>
            <person name="Ch V.R."/>
        </authorList>
    </citation>
    <scope>NUCLEOTIDE SEQUENCE [LARGE SCALE GENOMIC DNA]</scope>
    <source>
        <strain evidence="1 2">JC819</strain>
    </source>
</reference>
<dbReference type="Proteomes" id="UP001239462">
    <property type="component" value="Unassembled WGS sequence"/>
</dbReference>
<organism evidence="1 2">
    <name type="scientific">Roseiconus lacunae</name>
    <dbReference type="NCBI Taxonomy" id="2605694"/>
    <lineage>
        <taxon>Bacteria</taxon>
        <taxon>Pseudomonadati</taxon>
        <taxon>Planctomycetota</taxon>
        <taxon>Planctomycetia</taxon>
        <taxon>Pirellulales</taxon>
        <taxon>Pirellulaceae</taxon>
        <taxon>Roseiconus</taxon>
    </lineage>
</organism>
<dbReference type="EMBL" id="JASZZN010000004">
    <property type="protein sequence ID" value="MDM4015136.1"/>
    <property type="molecule type" value="Genomic_DNA"/>
</dbReference>
<name>A0ABT7PG02_9BACT</name>
<evidence type="ECO:0000313" key="1">
    <source>
        <dbReference type="EMBL" id="MDM4015136.1"/>
    </source>
</evidence>
<accession>A0ABT7PG02</accession>
<sequence length="122" mass="13571">MSHIVTIETEIRDPVALRRSCQRLGLAEPVHRTAKLFSSEATGYCVELPAWRYPVVCQVETGVVHYDNYGGRWGDQAQLDQLKQAYSAEKSIIEARRQGHSVTEQTLADGSIRLTIELGGDA</sequence>
<proteinExistence type="predicted"/>
<comment type="caution">
    <text evidence="1">The sequence shown here is derived from an EMBL/GenBank/DDBJ whole genome shotgun (WGS) entry which is preliminary data.</text>
</comment>
<protein>
    <submittedName>
        <fullName evidence="1">DUF1257 domain-containing protein</fullName>
    </submittedName>
</protein>
<keyword evidence="2" id="KW-1185">Reference proteome</keyword>
<evidence type="ECO:0000313" key="2">
    <source>
        <dbReference type="Proteomes" id="UP001239462"/>
    </source>
</evidence>
<dbReference type="RefSeq" id="WP_149496400.1">
    <property type="nucleotide sequence ID" value="NZ_JASZZN010000004.1"/>
</dbReference>
<gene>
    <name evidence="1" type="ORF">QTN89_06815</name>
</gene>